<feature type="non-terminal residue" evidence="2">
    <location>
        <position position="1"/>
    </location>
</feature>
<organism evidence="2 3">
    <name type="scientific">Diploptera punctata</name>
    <name type="common">Pacific beetle cockroach</name>
    <dbReference type="NCBI Taxonomy" id="6984"/>
    <lineage>
        <taxon>Eukaryota</taxon>
        <taxon>Metazoa</taxon>
        <taxon>Ecdysozoa</taxon>
        <taxon>Arthropoda</taxon>
        <taxon>Hexapoda</taxon>
        <taxon>Insecta</taxon>
        <taxon>Pterygota</taxon>
        <taxon>Neoptera</taxon>
        <taxon>Polyneoptera</taxon>
        <taxon>Dictyoptera</taxon>
        <taxon>Blattodea</taxon>
        <taxon>Blaberoidea</taxon>
        <taxon>Blaberidae</taxon>
        <taxon>Diplopterinae</taxon>
        <taxon>Diploptera</taxon>
    </lineage>
</organism>
<dbReference type="InterPro" id="IPR036179">
    <property type="entry name" value="Ig-like_dom_sf"/>
</dbReference>
<dbReference type="AlphaFoldDB" id="A0AAD8A504"/>
<proteinExistence type="predicted"/>
<evidence type="ECO:0000313" key="2">
    <source>
        <dbReference type="EMBL" id="KAJ9592081.1"/>
    </source>
</evidence>
<dbReference type="Gene3D" id="2.60.40.10">
    <property type="entry name" value="Immunoglobulins"/>
    <property type="match status" value="2"/>
</dbReference>
<dbReference type="PANTHER" id="PTHR23278">
    <property type="entry name" value="SIDESTEP PROTEIN"/>
    <property type="match status" value="1"/>
</dbReference>
<keyword evidence="3" id="KW-1185">Reference proteome</keyword>
<comment type="caution">
    <text evidence="2">The sequence shown here is derived from an EMBL/GenBank/DDBJ whole genome shotgun (WGS) entry which is preliminary data.</text>
</comment>
<dbReference type="InterPro" id="IPR007110">
    <property type="entry name" value="Ig-like_dom"/>
</dbReference>
<name>A0AAD8A504_DIPPU</name>
<dbReference type="InterPro" id="IPR003598">
    <property type="entry name" value="Ig_sub2"/>
</dbReference>
<reference evidence="2" key="1">
    <citation type="journal article" date="2023" name="IScience">
        <title>Live-bearing cockroach genome reveals convergent evolutionary mechanisms linked to viviparity in insects and beyond.</title>
        <authorList>
            <person name="Fouks B."/>
            <person name="Harrison M.C."/>
            <person name="Mikhailova A.A."/>
            <person name="Marchal E."/>
            <person name="English S."/>
            <person name="Carruthers M."/>
            <person name="Jennings E.C."/>
            <person name="Chiamaka E.L."/>
            <person name="Frigard R.A."/>
            <person name="Pippel M."/>
            <person name="Attardo G.M."/>
            <person name="Benoit J.B."/>
            <person name="Bornberg-Bauer E."/>
            <person name="Tobe S.S."/>
        </authorList>
    </citation>
    <scope>NUCLEOTIDE SEQUENCE</scope>
    <source>
        <strain evidence="2">Stay&amp;Tobe</strain>
    </source>
</reference>
<evidence type="ECO:0000313" key="3">
    <source>
        <dbReference type="Proteomes" id="UP001233999"/>
    </source>
</evidence>
<dbReference type="EMBL" id="JASPKZ010003847">
    <property type="protein sequence ID" value="KAJ9592081.1"/>
    <property type="molecule type" value="Genomic_DNA"/>
</dbReference>
<dbReference type="Pfam" id="PF13927">
    <property type="entry name" value="Ig_3"/>
    <property type="match status" value="1"/>
</dbReference>
<dbReference type="CDD" id="cd00096">
    <property type="entry name" value="Ig"/>
    <property type="match status" value="1"/>
</dbReference>
<dbReference type="Proteomes" id="UP001233999">
    <property type="component" value="Unassembled WGS sequence"/>
</dbReference>
<dbReference type="InterPro" id="IPR003599">
    <property type="entry name" value="Ig_sub"/>
</dbReference>
<reference evidence="2" key="2">
    <citation type="submission" date="2023-05" db="EMBL/GenBank/DDBJ databases">
        <authorList>
            <person name="Fouks B."/>
        </authorList>
    </citation>
    <scope>NUCLEOTIDE SEQUENCE</scope>
    <source>
        <strain evidence="2">Stay&amp;Tobe</strain>
        <tissue evidence="2">Testes</tissue>
    </source>
</reference>
<protein>
    <recommendedName>
        <fullName evidence="1">Ig-like domain-containing protein</fullName>
    </recommendedName>
</protein>
<feature type="non-terminal residue" evidence="2">
    <location>
        <position position="172"/>
    </location>
</feature>
<sequence length="172" mass="19175">IDGWFDGLITQQLCTSPFPPHQLLIYENSGRDVVAPVVGPLTEGSDLVLTCEVRGGKPTPTVSWFVNDKLVDGLLETTSHHVVVNRLEVSHVTRDHLNTTYKCQASNTKLMLPAEKTVRLELYLKPLSVRLLSKPKVLMADTEYVITCEAIGSRPQAKVSWFRESKEFKGGK</sequence>
<accession>A0AAD8A504</accession>
<dbReference type="PANTHER" id="PTHR23278:SF26">
    <property type="entry name" value="SIDESTEP III, ISOFORM O"/>
    <property type="match status" value="1"/>
</dbReference>
<dbReference type="PROSITE" id="PS50835">
    <property type="entry name" value="IG_LIKE"/>
    <property type="match status" value="2"/>
</dbReference>
<evidence type="ECO:0000259" key="1">
    <source>
        <dbReference type="PROSITE" id="PS50835"/>
    </source>
</evidence>
<dbReference type="SMART" id="SM00408">
    <property type="entry name" value="IGc2"/>
    <property type="match status" value="1"/>
</dbReference>
<feature type="domain" description="Ig-like" evidence="1">
    <location>
        <begin position="20"/>
        <end position="119"/>
    </location>
</feature>
<feature type="domain" description="Ig-like" evidence="1">
    <location>
        <begin position="126"/>
        <end position="172"/>
    </location>
</feature>
<gene>
    <name evidence="2" type="ORF">L9F63_001390</name>
</gene>
<dbReference type="SMART" id="SM00409">
    <property type="entry name" value="IG"/>
    <property type="match status" value="1"/>
</dbReference>
<dbReference type="SUPFAM" id="SSF48726">
    <property type="entry name" value="Immunoglobulin"/>
    <property type="match status" value="2"/>
</dbReference>
<dbReference type="InterPro" id="IPR013783">
    <property type="entry name" value="Ig-like_fold"/>
</dbReference>